<keyword evidence="4 7" id="KW-0560">Oxidoreductase</keyword>
<organism evidence="11 12">
    <name type="scientific">Halolactibacillus halophilus</name>
    <dbReference type="NCBI Taxonomy" id="306540"/>
    <lineage>
        <taxon>Bacteria</taxon>
        <taxon>Bacillati</taxon>
        <taxon>Bacillota</taxon>
        <taxon>Bacilli</taxon>
        <taxon>Bacillales</taxon>
        <taxon>Bacillaceae</taxon>
        <taxon>Halolactibacillus</taxon>
    </lineage>
</organism>
<evidence type="ECO:0000313" key="11">
    <source>
        <dbReference type="EMBL" id="SFP59774.1"/>
    </source>
</evidence>
<dbReference type="EMBL" id="FOXC01000032">
    <property type="protein sequence ID" value="SFP59774.1"/>
    <property type="molecule type" value="Genomic_DNA"/>
</dbReference>
<dbReference type="Proteomes" id="UP000321547">
    <property type="component" value="Unassembled WGS sequence"/>
</dbReference>
<dbReference type="OrthoDB" id="271711at2"/>
<evidence type="ECO:0000256" key="1">
    <source>
        <dbReference type="ARBA" id="ARBA00006541"/>
    </source>
</evidence>
<dbReference type="NCBIfam" id="NF002649">
    <property type="entry name" value="PRK02318.2-1"/>
    <property type="match status" value="1"/>
</dbReference>
<dbReference type="Proteomes" id="UP000242243">
    <property type="component" value="Unassembled WGS sequence"/>
</dbReference>
<evidence type="ECO:0000256" key="4">
    <source>
        <dbReference type="ARBA" id="ARBA00023002"/>
    </source>
</evidence>
<dbReference type="InterPro" id="IPR008927">
    <property type="entry name" value="6-PGluconate_DH-like_C_sf"/>
</dbReference>
<accession>A0A1I5RMJ1</accession>
<evidence type="ECO:0000313" key="13">
    <source>
        <dbReference type="Proteomes" id="UP000321547"/>
    </source>
</evidence>
<dbReference type="HAMAP" id="MF_00196">
    <property type="entry name" value="Mannitol_dehydrog"/>
    <property type="match status" value="1"/>
</dbReference>
<sequence>MKAVHFGAGNIGRGFIGLLLSQADYHVSFVDVNDQVIDAINDKQQYNVLLADESGEEINVTNMSGINSMKDPEAVIDAIVEADIITTAVGASILPIIADLLAKGLTKRLETANAPVNVIACENMIGGSTLLKDEVMKKVTPEVANQLPTRVGFPNAAVDRIVPNQSHEDILTVSVEPYSEWVVDQSMMIGDLPDIKGMTLVPSLDPFIERKLFTVNTGHAVTAYFGYHYGYETIKDTLEDKDVLALVKGALKESGQVITSKFDFTEAEHANYIDKILGRFLNPYLSDEVTRVARGPLRKLGENDRLVRPARLYYELVNEEPTHLAKAIAAALLYDFKEDDEAVKLQTMVEAEGYEKTLETVSNLTASDALTTSVLAQVEALKKQK</sequence>
<feature type="binding site" evidence="7">
    <location>
        <begin position="3"/>
        <end position="14"/>
    </location>
    <ligand>
        <name>NAD(+)</name>
        <dbReference type="ChEBI" id="CHEBI:57540"/>
    </ligand>
</feature>
<dbReference type="SUPFAM" id="SSF51735">
    <property type="entry name" value="NAD(P)-binding Rossmann-fold domains"/>
    <property type="match status" value="1"/>
</dbReference>
<dbReference type="GO" id="GO:0008926">
    <property type="term" value="F:mannitol-1-phosphate 5-dehydrogenase activity"/>
    <property type="evidence" value="ECO:0007669"/>
    <property type="project" value="UniProtKB-UniRule"/>
</dbReference>
<keyword evidence="5 7" id="KW-0520">NAD</keyword>
<dbReference type="PANTHER" id="PTHR30524">
    <property type="entry name" value="MANNITOL-1-PHOSPHATE 5-DEHYDROGENASE"/>
    <property type="match status" value="1"/>
</dbReference>
<dbReference type="STRING" id="306540.SAMN05421839_13211"/>
<keyword evidence="13" id="KW-1185">Reference proteome</keyword>
<dbReference type="Pfam" id="PF01232">
    <property type="entry name" value="Mannitol_dh"/>
    <property type="match status" value="1"/>
</dbReference>
<dbReference type="GO" id="GO:0019592">
    <property type="term" value="P:mannitol catabolic process"/>
    <property type="evidence" value="ECO:0007669"/>
    <property type="project" value="TreeGrafter"/>
</dbReference>
<dbReference type="InterPro" id="IPR023028">
    <property type="entry name" value="Mannitol_1_phos_5_DH"/>
</dbReference>
<evidence type="ECO:0000256" key="7">
    <source>
        <dbReference type="HAMAP-Rule" id="MF_00196"/>
    </source>
</evidence>
<dbReference type="PANTHER" id="PTHR30524:SF0">
    <property type="entry name" value="ALTRONATE OXIDOREDUCTASE-RELATED"/>
    <property type="match status" value="1"/>
</dbReference>
<evidence type="ECO:0000256" key="3">
    <source>
        <dbReference type="ARBA" id="ARBA00016219"/>
    </source>
</evidence>
<dbReference type="GO" id="GO:0005829">
    <property type="term" value="C:cytosol"/>
    <property type="evidence" value="ECO:0007669"/>
    <property type="project" value="TreeGrafter"/>
</dbReference>
<dbReference type="RefSeq" id="WP_089833086.1">
    <property type="nucleotide sequence ID" value="NZ_BJWI01000036.1"/>
</dbReference>
<reference evidence="10 13" key="2">
    <citation type="submission" date="2019-07" db="EMBL/GenBank/DDBJ databases">
        <title>Whole genome shotgun sequence of Halolactibacillus halophilus NBRC 100868.</title>
        <authorList>
            <person name="Hosoyama A."/>
            <person name="Uohara A."/>
            <person name="Ohji S."/>
            <person name="Ichikawa N."/>
        </authorList>
    </citation>
    <scope>NUCLEOTIDE SEQUENCE [LARGE SCALE GENOMIC DNA]</scope>
    <source>
        <strain evidence="10 13">NBRC 100868</strain>
    </source>
</reference>
<dbReference type="Gene3D" id="3.40.50.720">
    <property type="entry name" value="NAD(P)-binding Rossmann-like Domain"/>
    <property type="match status" value="1"/>
</dbReference>
<name>A0A1I5RMJ1_9BACI</name>
<dbReference type="Gene3D" id="1.10.1040.10">
    <property type="entry name" value="N-(1-d-carboxylethyl)-l-norvaline Dehydrogenase, domain 2"/>
    <property type="match status" value="1"/>
</dbReference>
<dbReference type="NCBIfam" id="NF002647">
    <property type="entry name" value="PRK02318.1-3"/>
    <property type="match status" value="1"/>
</dbReference>
<dbReference type="Pfam" id="PF08125">
    <property type="entry name" value="Mannitol_dh_C"/>
    <property type="match status" value="1"/>
</dbReference>
<dbReference type="InterPro" id="IPR000669">
    <property type="entry name" value="Mannitol_DH"/>
</dbReference>
<feature type="domain" description="Mannitol dehydrogenase C-terminal" evidence="9">
    <location>
        <begin position="204"/>
        <end position="381"/>
    </location>
</feature>
<dbReference type="AlphaFoldDB" id="A0A1I5RMJ1"/>
<dbReference type="EC" id="1.1.1.17" evidence="2 7"/>
<evidence type="ECO:0000256" key="5">
    <source>
        <dbReference type="ARBA" id="ARBA00023027"/>
    </source>
</evidence>
<evidence type="ECO:0000313" key="12">
    <source>
        <dbReference type="Proteomes" id="UP000242243"/>
    </source>
</evidence>
<dbReference type="NCBIfam" id="NF002652">
    <property type="entry name" value="PRK02318.2-5"/>
    <property type="match status" value="1"/>
</dbReference>
<dbReference type="InterPro" id="IPR036291">
    <property type="entry name" value="NAD(P)-bd_dom_sf"/>
</dbReference>
<dbReference type="EMBL" id="BJWI01000036">
    <property type="protein sequence ID" value="GEM02418.1"/>
    <property type="molecule type" value="Genomic_DNA"/>
</dbReference>
<protein>
    <recommendedName>
        <fullName evidence="3 7">Mannitol-1-phosphate 5-dehydrogenase</fullName>
        <ecNumber evidence="2 7">1.1.1.17</ecNumber>
    </recommendedName>
</protein>
<evidence type="ECO:0000256" key="2">
    <source>
        <dbReference type="ARBA" id="ARBA00012939"/>
    </source>
</evidence>
<gene>
    <name evidence="7 10" type="primary">mtlD</name>
    <name evidence="10" type="ORF">HHA03_19500</name>
    <name evidence="11" type="ORF">SAMN05421839_13211</name>
</gene>
<dbReference type="InterPro" id="IPR013131">
    <property type="entry name" value="Mannitol_DH_N"/>
</dbReference>
<feature type="domain" description="Mannitol dehydrogenase N-terminal" evidence="8">
    <location>
        <begin position="1"/>
        <end position="196"/>
    </location>
</feature>
<dbReference type="InterPro" id="IPR013328">
    <property type="entry name" value="6PGD_dom2"/>
</dbReference>
<dbReference type="PRINTS" id="PR00084">
    <property type="entry name" value="MTLDHDRGNASE"/>
</dbReference>
<dbReference type="SUPFAM" id="SSF48179">
    <property type="entry name" value="6-phosphogluconate dehydrogenase C-terminal domain-like"/>
    <property type="match status" value="1"/>
</dbReference>
<evidence type="ECO:0000256" key="6">
    <source>
        <dbReference type="ARBA" id="ARBA00048615"/>
    </source>
</evidence>
<dbReference type="NCBIfam" id="NF002646">
    <property type="entry name" value="PRK02318.1-2"/>
    <property type="match status" value="1"/>
</dbReference>
<dbReference type="InterPro" id="IPR023027">
    <property type="entry name" value="Mannitol_DH_CS"/>
</dbReference>
<evidence type="ECO:0000259" key="9">
    <source>
        <dbReference type="Pfam" id="PF08125"/>
    </source>
</evidence>
<evidence type="ECO:0000313" key="10">
    <source>
        <dbReference type="EMBL" id="GEM02418.1"/>
    </source>
</evidence>
<comment type="similarity">
    <text evidence="1 7">Belongs to the mannitol dehydrogenase family.</text>
</comment>
<proteinExistence type="inferred from homology"/>
<dbReference type="PROSITE" id="PS00974">
    <property type="entry name" value="MANNITOL_DHGENASE"/>
    <property type="match status" value="1"/>
</dbReference>
<reference evidence="11 12" key="1">
    <citation type="submission" date="2016-10" db="EMBL/GenBank/DDBJ databases">
        <authorList>
            <person name="de Groot N.N."/>
        </authorList>
    </citation>
    <scope>NUCLEOTIDE SEQUENCE [LARGE SCALE GENOMIC DNA]</scope>
    <source>
        <strain evidence="11 12">DSM 17073</strain>
    </source>
</reference>
<evidence type="ECO:0000259" key="8">
    <source>
        <dbReference type="Pfam" id="PF01232"/>
    </source>
</evidence>
<comment type="catalytic activity">
    <reaction evidence="6 7">
        <text>D-mannitol 1-phosphate + NAD(+) = beta-D-fructose 6-phosphate + NADH + H(+)</text>
        <dbReference type="Rhea" id="RHEA:19661"/>
        <dbReference type="ChEBI" id="CHEBI:15378"/>
        <dbReference type="ChEBI" id="CHEBI:57540"/>
        <dbReference type="ChEBI" id="CHEBI:57634"/>
        <dbReference type="ChEBI" id="CHEBI:57945"/>
        <dbReference type="ChEBI" id="CHEBI:61381"/>
        <dbReference type="EC" id="1.1.1.17"/>
    </reaction>
</comment>
<dbReference type="InterPro" id="IPR013118">
    <property type="entry name" value="Mannitol_DH_C"/>
</dbReference>